<dbReference type="InterPro" id="IPR005135">
    <property type="entry name" value="Endo/exonuclease/phosphatase"/>
</dbReference>
<keyword evidence="9" id="KW-0732">Signal</keyword>
<keyword evidence="5 8" id="KW-1015">Disulfide bond</keyword>
<feature type="domain" description="Endonuclease/exonuclease/phosphatase" evidence="10">
    <location>
        <begin position="25"/>
        <end position="241"/>
    </location>
</feature>
<gene>
    <name evidence="11" type="ORF">OYC64_006665</name>
</gene>
<dbReference type="InterPro" id="IPR016202">
    <property type="entry name" value="DNase_I"/>
</dbReference>
<dbReference type="PROSITE" id="PS00919">
    <property type="entry name" value="DNASE_I_1"/>
    <property type="match status" value="1"/>
</dbReference>
<dbReference type="Gene3D" id="3.60.10.10">
    <property type="entry name" value="Endonuclease/exonuclease/phosphatase"/>
    <property type="match status" value="1"/>
</dbReference>
<evidence type="ECO:0000313" key="11">
    <source>
        <dbReference type="EMBL" id="KAL3054380.1"/>
    </source>
</evidence>
<sequence length="273" mass="31113">MRLLFSLSLLLALLHVTSCLLIGAFNIKQFGDKKSSNSTLMDLISTIVHRYDIVLIQEVRDSDLSATKRLMDRVNKASLQYKYIVSEPLGRSTYKEQYLFLYREQTVSVVKNFTYDDKMDAFSREPFVVMFTSKQTAVKDFVLIPQHTSPDSAVKEVNSLFDVVTDVRARWNTNNILLMGDFNAGCSYVSGADWQQIRLFTDKSFHWLIKDDVDTTVSENTHCPYDRIVVTADMNKGVVSSSAKLYNYMLDLKLSYSLASGVSDHYPVEVQLS</sequence>
<keyword evidence="4 6" id="KW-0378">Hydrolase</keyword>
<evidence type="ECO:0000256" key="2">
    <source>
        <dbReference type="ARBA" id="ARBA00022722"/>
    </source>
</evidence>
<evidence type="ECO:0000256" key="6">
    <source>
        <dbReference type="PIRNR" id="PIRNR000988"/>
    </source>
</evidence>
<dbReference type="PANTHER" id="PTHR11371">
    <property type="entry name" value="DEOXYRIBONUCLEASE"/>
    <property type="match status" value="1"/>
</dbReference>
<evidence type="ECO:0000256" key="1">
    <source>
        <dbReference type="ARBA" id="ARBA00007359"/>
    </source>
</evidence>
<dbReference type="PRINTS" id="PR00130">
    <property type="entry name" value="DNASEI"/>
</dbReference>
<evidence type="ECO:0000256" key="5">
    <source>
        <dbReference type="ARBA" id="ARBA00023157"/>
    </source>
</evidence>
<dbReference type="AlphaFoldDB" id="A0ABD2GL52"/>
<name>A0ABD2GL52_PAGBO</name>
<evidence type="ECO:0000313" key="12">
    <source>
        <dbReference type="Proteomes" id="UP001619887"/>
    </source>
</evidence>
<dbReference type="InterPro" id="IPR018057">
    <property type="entry name" value="Deoxyribonuclease-1_AS"/>
</dbReference>
<evidence type="ECO:0000256" key="8">
    <source>
        <dbReference type="PIRSR" id="PIRSR000988-2"/>
    </source>
</evidence>
<evidence type="ECO:0000256" key="7">
    <source>
        <dbReference type="PIRSR" id="PIRSR000988-1"/>
    </source>
</evidence>
<evidence type="ECO:0000259" key="10">
    <source>
        <dbReference type="Pfam" id="PF03372"/>
    </source>
</evidence>
<dbReference type="InterPro" id="IPR033125">
    <property type="entry name" value="DNASE_I_2"/>
</dbReference>
<organism evidence="11 12">
    <name type="scientific">Pagothenia borchgrevinki</name>
    <name type="common">Bald rockcod</name>
    <name type="synonym">Trematomus borchgrevinki</name>
    <dbReference type="NCBI Taxonomy" id="8213"/>
    <lineage>
        <taxon>Eukaryota</taxon>
        <taxon>Metazoa</taxon>
        <taxon>Chordata</taxon>
        <taxon>Craniata</taxon>
        <taxon>Vertebrata</taxon>
        <taxon>Euteleostomi</taxon>
        <taxon>Actinopterygii</taxon>
        <taxon>Neopterygii</taxon>
        <taxon>Teleostei</taxon>
        <taxon>Neoteleostei</taxon>
        <taxon>Acanthomorphata</taxon>
        <taxon>Eupercaria</taxon>
        <taxon>Perciformes</taxon>
        <taxon>Notothenioidei</taxon>
        <taxon>Nototheniidae</taxon>
        <taxon>Pagothenia</taxon>
    </lineage>
</organism>
<dbReference type="Proteomes" id="UP001619887">
    <property type="component" value="Unassembled WGS sequence"/>
</dbReference>
<keyword evidence="3 6" id="KW-0255">Endonuclease</keyword>
<evidence type="ECO:0000256" key="3">
    <source>
        <dbReference type="ARBA" id="ARBA00022759"/>
    </source>
</evidence>
<dbReference type="SUPFAM" id="SSF56219">
    <property type="entry name" value="DNase I-like"/>
    <property type="match status" value="1"/>
</dbReference>
<dbReference type="GO" id="GO:0016787">
    <property type="term" value="F:hydrolase activity"/>
    <property type="evidence" value="ECO:0007669"/>
    <property type="project" value="UniProtKB-KW"/>
</dbReference>
<feature type="active site" evidence="7">
    <location>
        <position position="147"/>
    </location>
</feature>
<dbReference type="SMART" id="SM00476">
    <property type="entry name" value="DNaseIc"/>
    <property type="match status" value="1"/>
</dbReference>
<dbReference type="GO" id="GO:0004519">
    <property type="term" value="F:endonuclease activity"/>
    <property type="evidence" value="ECO:0007669"/>
    <property type="project" value="UniProtKB-KW"/>
</dbReference>
<evidence type="ECO:0000256" key="4">
    <source>
        <dbReference type="ARBA" id="ARBA00022801"/>
    </source>
</evidence>
<dbReference type="CDD" id="cd10282">
    <property type="entry name" value="DNase1"/>
    <property type="match status" value="1"/>
</dbReference>
<keyword evidence="12" id="KW-1185">Reference proteome</keyword>
<accession>A0ABD2GL52</accession>
<evidence type="ECO:0000256" key="9">
    <source>
        <dbReference type="SAM" id="SignalP"/>
    </source>
</evidence>
<feature type="active site" evidence="7">
    <location>
        <position position="96"/>
    </location>
</feature>
<reference evidence="11 12" key="1">
    <citation type="journal article" date="2022" name="G3 (Bethesda)">
        <title>Evaluating Illumina-, Nanopore-, and PacBio-based genome assembly strategies with the bald notothen, Trematomus borchgrevinki.</title>
        <authorList>
            <person name="Rayamajhi N."/>
            <person name="Cheng C.C."/>
            <person name="Catchen J.M."/>
        </authorList>
    </citation>
    <scope>NUCLEOTIDE SEQUENCE [LARGE SCALE GENOMIC DNA]</scope>
    <source>
        <strain evidence="11">AGRC-2024</strain>
    </source>
</reference>
<feature type="disulfide bond" description="Essential for enzymatic activity" evidence="8">
    <location>
        <begin position="186"/>
        <end position="223"/>
    </location>
</feature>
<feature type="chain" id="PRO_5044781699" description="Deoxyribonuclease" evidence="9">
    <location>
        <begin position="20"/>
        <end position="273"/>
    </location>
</feature>
<dbReference type="PROSITE" id="PS00918">
    <property type="entry name" value="DNASE_I_2"/>
    <property type="match status" value="1"/>
</dbReference>
<dbReference type="InterPro" id="IPR036691">
    <property type="entry name" value="Endo/exonu/phosph_ase_sf"/>
</dbReference>
<reference evidence="11 12" key="2">
    <citation type="journal article" date="2024" name="G3 (Bethesda)">
        <title>The genome of the cryopelagic Antarctic bald notothen, Trematomus borchgrevinki.</title>
        <authorList>
            <person name="Rayamajhi N."/>
            <person name="Rivera-Colon A.G."/>
            <person name="Minhas B.F."/>
            <person name="Cheng C.C."/>
            <person name="Catchen J.M."/>
        </authorList>
    </citation>
    <scope>NUCLEOTIDE SEQUENCE [LARGE SCALE GENOMIC DNA]</scope>
    <source>
        <strain evidence="11">AGRC-2024</strain>
    </source>
</reference>
<dbReference type="PANTHER" id="PTHR11371:SF29">
    <property type="entry name" value="DEOXYRIBONUCLEASE-1-LIKE 2"/>
    <property type="match status" value="1"/>
</dbReference>
<proteinExistence type="inferred from homology"/>
<protein>
    <recommendedName>
        <fullName evidence="6">Deoxyribonuclease</fullName>
    </recommendedName>
</protein>
<dbReference type="PIRSF" id="PIRSF000988">
    <property type="entry name" value="DNase_I_euk"/>
    <property type="match status" value="1"/>
</dbReference>
<dbReference type="EMBL" id="JBIYXZ010002078">
    <property type="protein sequence ID" value="KAL3054380.1"/>
    <property type="molecule type" value="Genomic_DNA"/>
</dbReference>
<keyword evidence="2 6" id="KW-0540">Nuclease</keyword>
<comment type="caution">
    <text evidence="11">The sequence shown here is derived from an EMBL/GenBank/DDBJ whole genome shotgun (WGS) entry which is preliminary data.</text>
</comment>
<feature type="signal peptide" evidence="9">
    <location>
        <begin position="1"/>
        <end position="19"/>
    </location>
</feature>
<dbReference type="Pfam" id="PF03372">
    <property type="entry name" value="Exo_endo_phos"/>
    <property type="match status" value="1"/>
</dbReference>
<comment type="similarity">
    <text evidence="1 6">Belongs to the DNase I family.</text>
</comment>